<accession>A0A165ZQU3</accession>
<feature type="non-terminal residue" evidence="2">
    <location>
        <position position="109"/>
    </location>
</feature>
<dbReference type="Proteomes" id="UP000076532">
    <property type="component" value="Unassembled WGS sequence"/>
</dbReference>
<sequence length="109" mass="11837">MPFGATTNKQAGPFGAHTTRRTPAQGSPFEAPTRMHPGIRLSIRDLQPPYRSTPSLMHGHGQQTPTAPNSGGGRVRDGAQDAAAETNGTARRCLEARDRQQKWQDEGYL</sequence>
<dbReference type="EMBL" id="KV417672">
    <property type="protein sequence ID" value="KZP10832.1"/>
    <property type="molecule type" value="Genomic_DNA"/>
</dbReference>
<evidence type="ECO:0000313" key="2">
    <source>
        <dbReference type="EMBL" id="KZP10832.1"/>
    </source>
</evidence>
<feature type="region of interest" description="Disordered" evidence="1">
    <location>
        <begin position="1"/>
        <end position="109"/>
    </location>
</feature>
<evidence type="ECO:0000313" key="3">
    <source>
        <dbReference type="Proteomes" id="UP000076532"/>
    </source>
</evidence>
<feature type="compositionally biased region" description="Polar residues" evidence="1">
    <location>
        <begin position="50"/>
        <end position="69"/>
    </location>
</feature>
<organism evidence="2 3">
    <name type="scientific">Athelia psychrophila</name>
    <dbReference type="NCBI Taxonomy" id="1759441"/>
    <lineage>
        <taxon>Eukaryota</taxon>
        <taxon>Fungi</taxon>
        <taxon>Dikarya</taxon>
        <taxon>Basidiomycota</taxon>
        <taxon>Agaricomycotina</taxon>
        <taxon>Agaricomycetes</taxon>
        <taxon>Agaricomycetidae</taxon>
        <taxon>Atheliales</taxon>
        <taxon>Atheliaceae</taxon>
        <taxon>Athelia</taxon>
    </lineage>
</organism>
<evidence type="ECO:0000256" key="1">
    <source>
        <dbReference type="SAM" id="MobiDB-lite"/>
    </source>
</evidence>
<protein>
    <submittedName>
        <fullName evidence="2">Uncharacterized protein</fullName>
    </submittedName>
</protein>
<feature type="compositionally biased region" description="Polar residues" evidence="1">
    <location>
        <begin position="1"/>
        <end position="10"/>
    </location>
</feature>
<feature type="compositionally biased region" description="Basic and acidic residues" evidence="1">
    <location>
        <begin position="92"/>
        <end position="109"/>
    </location>
</feature>
<proteinExistence type="predicted"/>
<dbReference type="AlphaFoldDB" id="A0A165ZQU3"/>
<name>A0A165ZQU3_9AGAM</name>
<gene>
    <name evidence="2" type="ORF">FIBSPDRAFT_872151</name>
</gene>
<reference evidence="2 3" key="1">
    <citation type="journal article" date="2016" name="Mol. Biol. Evol.">
        <title>Comparative Genomics of Early-Diverging Mushroom-Forming Fungi Provides Insights into the Origins of Lignocellulose Decay Capabilities.</title>
        <authorList>
            <person name="Nagy L.G."/>
            <person name="Riley R."/>
            <person name="Tritt A."/>
            <person name="Adam C."/>
            <person name="Daum C."/>
            <person name="Floudas D."/>
            <person name="Sun H."/>
            <person name="Yadav J.S."/>
            <person name="Pangilinan J."/>
            <person name="Larsson K.H."/>
            <person name="Matsuura K."/>
            <person name="Barry K."/>
            <person name="Labutti K."/>
            <person name="Kuo R."/>
            <person name="Ohm R.A."/>
            <person name="Bhattacharya S.S."/>
            <person name="Shirouzu T."/>
            <person name="Yoshinaga Y."/>
            <person name="Martin F.M."/>
            <person name="Grigoriev I.V."/>
            <person name="Hibbett D.S."/>
        </authorList>
    </citation>
    <scope>NUCLEOTIDE SEQUENCE [LARGE SCALE GENOMIC DNA]</scope>
    <source>
        <strain evidence="2 3">CBS 109695</strain>
    </source>
</reference>
<keyword evidence="3" id="KW-1185">Reference proteome</keyword>